<keyword evidence="3" id="KW-1185">Reference proteome</keyword>
<protein>
    <submittedName>
        <fullName evidence="2">Uncharacterized protein</fullName>
    </submittedName>
</protein>
<dbReference type="AlphaFoldDB" id="A0A9P5YKI9"/>
<reference evidence="2" key="1">
    <citation type="submission" date="2020-11" db="EMBL/GenBank/DDBJ databases">
        <authorList>
            <consortium name="DOE Joint Genome Institute"/>
            <person name="Ahrendt S."/>
            <person name="Riley R."/>
            <person name="Andreopoulos W."/>
            <person name="Labutti K."/>
            <person name="Pangilinan J."/>
            <person name="Ruiz-Duenas F.J."/>
            <person name="Barrasa J.M."/>
            <person name="Sanchez-Garcia M."/>
            <person name="Camarero S."/>
            <person name="Miyauchi S."/>
            <person name="Serrano A."/>
            <person name="Linde D."/>
            <person name="Babiker R."/>
            <person name="Drula E."/>
            <person name="Ayuso-Fernandez I."/>
            <person name="Pacheco R."/>
            <person name="Padilla G."/>
            <person name="Ferreira P."/>
            <person name="Barriuso J."/>
            <person name="Kellner H."/>
            <person name="Castanera R."/>
            <person name="Alfaro M."/>
            <person name="Ramirez L."/>
            <person name="Pisabarro A.G."/>
            <person name="Kuo A."/>
            <person name="Tritt A."/>
            <person name="Lipzen A."/>
            <person name="He G."/>
            <person name="Yan M."/>
            <person name="Ng V."/>
            <person name="Cullen D."/>
            <person name="Martin F."/>
            <person name="Rosso M.-N."/>
            <person name="Henrissat B."/>
            <person name="Hibbett D."/>
            <person name="Martinez A.T."/>
            <person name="Grigoriev I.V."/>
        </authorList>
    </citation>
    <scope>NUCLEOTIDE SEQUENCE</scope>
    <source>
        <strain evidence="2">CIRM-BRFM 674</strain>
    </source>
</reference>
<dbReference type="EMBL" id="MU155791">
    <property type="protein sequence ID" value="KAF9470974.1"/>
    <property type="molecule type" value="Genomic_DNA"/>
</dbReference>
<gene>
    <name evidence="2" type="ORF">BDN70DRAFT_939291</name>
</gene>
<feature type="region of interest" description="Disordered" evidence="1">
    <location>
        <begin position="652"/>
        <end position="705"/>
    </location>
</feature>
<name>A0A9P5YKI9_9AGAR</name>
<evidence type="ECO:0000313" key="2">
    <source>
        <dbReference type="EMBL" id="KAF9470974.1"/>
    </source>
</evidence>
<feature type="region of interest" description="Disordered" evidence="1">
    <location>
        <begin position="560"/>
        <end position="586"/>
    </location>
</feature>
<organism evidence="2 3">
    <name type="scientific">Pholiota conissans</name>
    <dbReference type="NCBI Taxonomy" id="109636"/>
    <lineage>
        <taxon>Eukaryota</taxon>
        <taxon>Fungi</taxon>
        <taxon>Dikarya</taxon>
        <taxon>Basidiomycota</taxon>
        <taxon>Agaricomycotina</taxon>
        <taxon>Agaricomycetes</taxon>
        <taxon>Agaricomycetidae</taxon>
        <taxon>Agaricales</taxon>
        <taxon>Agaricineae</taxon>
        <taxon>Strophariaceae</taxon>
        <taxon>Pholiota</taxon>
    </lineage>
</organism>
<evidence type="ECO:0000256" key="1">
    <source>
        <dbReference type="SAM" id="MobiDB-lite"/>
    </source>
</evidence>
<dbReference type="Proteomes" id="UP000807469">
    <property type="component" value="Unassembled WGS sequence"/>
</dbReference>
<dbReference type="OrthoDB" id="3261690at2759"/>
<proteinExistence type="predicted"/>
<evidence type="ECO:0000313" key="3">
    <source>
        <dbReference type="Proteomes" id="UP000807469"/>
    </source>
</evidence>
<accession>A0A9P5YKI9</accession>
<sequence>MSDIEMDSDDDPAHRVKSLTVAEFVSHAKELYKADALDDFAKFVLTGIYDNVQHQVDPIKDAVQASDQISVLRDYDSVLGIHDNICVQAAITIYPVPKFEDTLVRNVHIKRSFTNSFGEHNDVPIHQIPNLCIAKWGTHDMIRVLLPGLYSPQRRNSFLNQTELATFYEKGLRPAVESLTAISAAEWPPTYSAEMFRARGKNGTLSFQTKTLSSWLAPSLGKRIRDTLVTNNVSWARGLVFLHQIRGVKASNGHSLDLLAAEEAWSDLVLEHDIAPDAGDWWVDVGLEITSNLKKCLAWRTDSHFHVVKDVLKISEKNAARITRPGSSKYLRDMTSHLTSVSGCRISPGARAKGPYHVKYLQMYATDKSITYRPDGKNFGKFLKGDDIIKGKADDYCRNLYELYREAIGKNYAHARIEIRVPLKFAGSALIDISVALFRDALVIFDPVVWWSLRAYRVLAFKHVLSRQMRGPSRIRSRDSALLLTAAAPWFLNGLHSAPDNGPSSRDLMGKILPLVDRVDADVQTLAYPIGTRARIQLEEDDEDDEVEIIYDSTKPEEDNLSVHSMLSGDDEPMPRQAPNRNSRPDKVPYNPYGIVFLREIRCTENIAVPRFSDMRIPMITTKTFRYIFGIEREDVQNEFFKVQLVVPPNPDRVPNKVRRTTRREARDDEPDKIFNLSMKGYHLPPPVQDNGSDEDDSDDNEDNDEQLDIDIDKMLTNLWRQFLVDVTKKVPNRSKALDSSYCVLNMLQREEVNDETYRNLRLREYFNDCQFRVASKNGWTDAFNKLWPSQGKKLVGKKIQNYDSMDYYISWNNLIRKDENIDDPEDPIPIEPMRDALRKRFNKLKWVPNAQNDRIWYTTRKPSFMRFPECDPDGPAPRILIKWGEKVIL</sequence>
<feature type="compositionally biased region" description="Acidic residues" evidence="1">
    <location>
        <begin position="692"/>
        <end position="705"/>
    </location>
</feature>
<comment type="caution">
    <text evidence="2">The sequence shown here is derived from an EMBL/GenBank/DDBJ whole genome shotgun (WGS) entry which is preliminary data.</text>
</comment>
<feature type="compositionally biased region" description="Basic and acidic residues" evidence="1">
    <location>
        <begin position="663"/>
        <end position="673"/>
    </location>
</feature>